<reference evidence="2" key="1">
    <citation type="journal article" date="2015" name="Nat. Genet.">
        <title>The genome and transcriptome of the zoonotic hookworm Ancylostoma ceylanicum identify infection-specific gene families.</title>
        <authorList>
            <person name="Schwarz E.M."/>
            <person name="Hu Y."/>
            <person name="Antoshechkin I."/>
            <person name="Miller M.M."/>
            <person name="Sternberg P.W."/>
            <person name="Aroian R.V."/>
        </authorList>
    </citation>
    <scope>NUCLEOTIDE SEQUENCE</scope>
    <source>
        <strain evidence="2">HY135</strain>
    </source>
</reference>
<dbReference type="Proteomes" id="UP000024635">
    <property type="component" value="Unassembled WGS sequence"/>
</dbReference>
<gene>
    <name evidence="1" type="primary">Acey_s0030.g2157</name>
    <name evidence="1" type="ORF">Y032_0030g2157</name>
</gene>
<protein>
    <submittedName>
        <fullName evidence="1">Uncharacterized protein</fullName>
    </submittedName>
</protein>
<accession>A0A016UR00</accession>
<keyword evidence="2" id="KW-1185">Reference proteome</keyword>
<dbReference type="EMBL" id="JARK01001366">
    <property type="protein sequence ID" value="EYC17590.1"/>
    <property type="molecule type" value="Genomic_DNA"/>
</dbReference>
<comment type="caution">
    <text evidence="1">The sequence shown here is derived from an EMBL/GenBank/DDBJ whole genome shotgun (WGS) entry which is preliminary data.</text>
</comment>
<name>A0A016UR00_9BILA</name>
<organism evidence="1 2">
    <name type="scientific">Ancylostoma ceylanicum</name>
    <dbReference type="NCBI Taxonomy" id="53326"/>
    <lineage>
        <taxon>Eukaryota</taxon>
        <taxon>Metazoa</taxon>
        <taxon>Ecdysozoa</taxon>
        <taxon>Nematoda</taxon>
        <taxon>Chromadorea</taxon>
        <taxon>Rhabditida</taxon>
        <taxon>Rhabditina</taxon>
        <taxon>Rhabditomorpha</taxon>
        <taxon>Strongyloidea</taxon>
        <taxon>Ancylostomatidae</taxon>
        <taxon>Ancylostomatinae</taxon>
        <taxon>Ancylostoma</taxon>
    </lineage>
</organism>
<evidence type="ECO:0000313" key="2">
    <source>
        <dbReference type="Proteomes" id="UP000024635"/>
    </source>
</evidence>
<dbReference type="AlphaFoldDB" id="A0A016UR00"/>
<proteinExistence type="predicted"/>
<sequence>MYISALFPGTGQLLAKCFILLDFSATNLPTPEGWMVSCPWALGTVDRVREQLASYHCATRTLSSLININLEWILCLHLVNDL</sequence>
<evidence type="ECO:0000313" key="1">
    <source>
        <dbReference type="EMBL" id="EYC17590.1"/>
    </source>
</evidence>